<dbReference type="Gene3D" id="2.40.70.10">
    <property type="entry name" value="Acid Proteases"/>
    <property type="match status" value="1"/>
</dbReference>
<dbReference type="InterPro" id="IPR043502">
    <property type="entry name" value="DNA/RNA_pol_sf"/>
</dbReference>
<dbReference type="GO" id="GO:0004519">
    <property type="term" value="F:endonuclease activity"/>
    <property type="evidence" value="ECO:0007669"/>
    <property type="project" value="UniProtKB-KW"/>
</dbReference>
<dbReference type="GO" id="GO:0042575">
    <property type="term" value="C:DNA polymerase complex"/>
    <property type="evidence" value="ECO:0007669"/>
    <property type="project" value="UniProtKB-ARBA"/>
</dbReference>
<dbReference type="Gene3D" id="3.10.10.10">
    <property type="entry name" value="HIV Type 1 Reverse Transcriptase, subunit A, domain 1"/>
    <property type="match status" value="1"/>
</dbReference>
<dbReference type="InterPro" id="IPR021109">
    <property type="entry name" value="Peptidase_aspartic_dom_sf"/>
</dbReference>
<evidence type="ECO:0000256" key="7">
    <source>
        <dbReference type="ARBA" id="ARBA00022918"/>
    </source>
</evidence>
<sequence>MHASDNETSARYDCCDGSLAALTISELHSRWFVPIRVGDTQVRAMLDAGATHTSMSRYGFEVAERCAARVIPAYNAVAKTFSGKPESILGRAEMIIEIGGVRHTMLVTIVESLECACLLGVDFYRIFNAIVYPREAILTIDGSDEKIALEVASPSATSVCATAAGLANLDEQQAAQLDELLDRAIPKADGPLGCTNLTKHRIIVDSAKPIRQRYYSVSPKIEEEMHSQVRGMLADGIIRRSNSQWSSPVVMVRKANGKYRFCVDYRKLNACTKVSAYPLHNMDAILRKLRDARYITTLDMSAGYHQVPLHEDSYEYTAFTVPGLGLYEWLRMPFGISGGPATFQELMDRVIGPDLEPFAFSYLDDIIIVSSTFTEHLEKLELVLKRIADANLTINREKSFFCQASVKFLGVIVDREGIRPDPDKTAPMANFPAPKTLKQLRRFLGMASWYRKFLENFATIAEPLTRLTRKGVKFTWAEDQQNSFEKIRGMLATAPVLNQPSFEHEFVIQTDASDTGLGAVLTQMIDNTERVLCFASRTMNAAERNYSVTERECLAVLWVVQKFRPYVEGYHFKVITDHSSLKWLHNLKNPTGRLARWALELQQYDYEILHRKGSQNVVADALSRLHEEDDESCEISSLSIEDEKDAWYRKLFTDVKREPQKFPWHKVVGNRLYHYRPDASIEDLIEDQDAWKLLVPKHKRREILRENHEEPTAGHFGRHKTYERIALRYHWPSLHRDVTRYVKACQICQQCKVQQLLPAGLMGRRPFKKPWSVVAGDVMGPFPRTARGNEYILVFVDEFTRWVEVIPIRKANAQTIRRELNERIFLRFGVPDIFHSDNGTEFKNKITDQFLKERGVKHTTIAPYAAHQNPTERVNRTFKTRIIAYIEEKHNTWDVHLPELTFAYNTATQESTKMSPAFLNMGRHPRPGNTVRHQEDEAAAEDDEAEQINRWRDRMNQMKEIHELAAKNSREAQERQAKYYDARHRDVIYHVGDQVWRKNRILSSGSGGIASKMVPPFTGPYVVSQVLGSNVYEISDEQGNVVCESPTNDLRPIDFEEDPSDDELASSAGEENPPPIEENNQAAKSKKPPRTRQQRIVVNRIAAVRRPKRSLVTQNSSGKPVPRKVRGPDAVKHDAVTAGADSNITTEKDIGLVPRMTRTRAAKLAQSV</sequence>
<dbReference type="PANTHER" id="PTHR37984:SF5">
    <property type="entry name" value="PROTEIN NYNRIN-LIKE"/>
    <property type="match status" value="1"/>
</dbReference>
<dbReference type="Gene3D" id="3.30.70.270">
    <property type="match status" value="2"/>
</dbReference>
<gene>
    <name evidence="11" type="ORF">TKK_015261</name>
</gene>
<reference evidence="11 12" key="1">
    <citation type="journal article" date="2024" name="bioRxiv">
        <title>A reference genome for Trichogramma kaykai: A tiny desert-dwelling parasitoid wasp with competing sex-ratio distorters.</title>
        <authorList>
            <person name="Culotta J."/>
            <person name="Lindsey A.R."/>
        </authorList>
    </citation>
    <scope>NUCLEOTIDE SEQUENCE [LARGE SCALE GENOMIC DNA]</scope>
    <source>
        <strain evidence="11 12">KSX58</strain>
    </source>
</reference>
<dbReference type="InterPro" id="IPR036397">
    <property type="entry name" value="RNaseH_sf"/>
</dbReference>
<feature type="compositionally biased region" description="Acidic residues" evidence="8">
    <location>
        <begin position="1055"/>
        <end position="1064"/>
    </location>
</feature>
<keyword evidence="3" id="KW-0548">Nucleotidyltransferase</keyword>
<keyword evidence="4" id="KW-0540">Nuclease</keyword>
<dbReference type="CDD" id="cd01647">
    <property type="entry name" value="RT_LTR"/>
    <property type="match status" value="1"/>
</dbReference>
<feature type="compositionally biased region" description="Basic residues" evidence="8">
    <location>
        <begin position="1084"/>
        <end position="1093"/>
    </location>
</feature>
<dbReference type="InterPro" id="IPR050951">
    <property type="entry name" value="Retrovirus_Pol_polyprotein"/>
</dbReference>
<dbReference type="Gene3D" id="1.10.340.70">
    <property type="match status" value="1"/>
</dbReference>
<dbReference type="InterPro" id="IPR041373">
    <property type="entry name" value="RT_RNaseH"/>
</dbReference>
<organism evidence="11 12">
    <name type="scientific">Trichogramma kaykai</name>
    <dbReference type="NCBI Taxonomy" id="54128"/>
    <lineage>
        <taxon>Eukaryota</taxon>
        <taxon>Metazoa</taxon>
        <taxon>Ecdysozoa</taxon>
        <taxon>Arthropoda</taxon>
        <taxon>Hexapoda</taxon>
        <taxon>Insecta</taxon>
        <taxon>Pterygota</taxon>
        <taxon>Neoptera</taxon>
        <taxon>Endopterygota</taxon>
        <taxon>Hymenoptera</taxon>
        <taxon>Apocrita</taxon>
        <taxon>Proctotrupomorpha</taxon>
        <taxon>Chalcidoidea</taxon>
        <taxon>Trichogrammatidae</taxon>
        <taxon>Trichogramma</taxon>
    </lineage>
</organism>
<dbReference type="Gene3D" id="3.10.20.370">
    <property type="match status" value="1"/>
</dbReference>
<dbReference type="SUPFAM" id="SSF56672">
    <property type="entry name" value="DNA/RNA polymerases"/>
    <property type="match status" value="1"/>
</dbReference>
<dbReference type="FunFam" id="3.30.420.10:FF:000032">
    <property type="entry name" value="Retrovirus-related Pol polyprotein from transposon 297-like Protein"/>
    <property type="match status" value="1"/>
</dbReference>
<dbReference type="InterPro" id="IPR043128">
    <property type="entry name" value="Rev_trsase/Diguanyl_cyclase"/>
</dbReference>
<dbReference type="EC" id="2.7.7.49" evidence="1"/>
<name>A0ABD2WA13_9HYME</name>
<dbReference type="InterPro" id="IPR041588">
    <property type="entry name" value="Integrase_H2C2"/>
</dbReference>
<dbReference type="Pfam" id="PF00078">
    <property type="entry name" value="RVT_1"/>
    <property type="match status" value="1"/>
</dbReference>
<evidence type="ECO:0000313" key="12">
    <source>
        <dbReference type="Proteomes" id="UP001627154"/>
    </source>
</evidence>
<dbReference type="FunFam" id="1.10.340.70:FF:000001">
    <property type="entry name" value="Retrovirus-related Pol polyprotein from transposon gypsy-like Protein"/>
    <property type="match status" value="1"/>
</dbReference>
<keyword evidence="2" id="KW-0808">Transferase</keyword>
<dbReference type="FunFam" id="3.10.20.370:FF:000001">
    <property type="entry name" value="Retrovirus-related Pol polyprotein from transposon 17.6-like protein"/>
    <property type="match status" value="1"/>
</dbReference>
<keyword evidence="5" id="KW-0255">Endonuclease</keyword>
<evidence type="ECO:0000256" key="5">
    <source>
        <dbReference type="ARBA" id="ARBA00022759"/>
    </source>
</evidence>
<dbReference type="AlphaFoldDB" id="A0ABD2WA13"/>
<dbReference type="Pfam" id="PF00665">
    <property type="entry name" value="rve"/>
    <property type="match status" value="1"/>
</dbReference>
<dbReference type="Pfam" id="PF17921">
    <property type="entry name" value="Integrase_H2C2"/>
    <property type="match status" value="1"/>
</dbReference>
<dbReference type="PROSITE" id="PS50878">
    <property type="entry name" value="RT_POL"/>
    <property type="match status" value="1"/>
</dbReference>
<dbReference type="Pfam" id="PF13975">
    <property type="entry name" value="gag-asp_proteas"/>
    <property type="match status" value="1"/>
</dbReference>
<dbReference type="CDD" id="cd00303">
    <property type="entry name" value="retropepsin_like"/>
    <property type="match status" value="1"/>
</dbReference>
<dbReference type="InterPro" id="IPR012337">
    <property type="entry name" value="RNaseH-like_sf"/>
</dbReference>
<dbReference type="FunFam" id="3.30.70.270:FF:000020">
    <property type="entry name" value="Transposon Tf2-6 polyprotein-like Protein"/>
    <property type="match status" value="1"/>
</dbReference>
<evidence type="ECO:0000256" key="6">
    <source>
        <dbReference type="ARBA" id="ARBA00022801"/>
    </source>
</evidence>
<dbReference type="PANTHER" id="PTHR37984">
    <property type="entry name" value="PROTEIN CBG26694"/>
    <property type="match status" value="1"/>
</dbReference>
<dbReference type="Pfam" id="PF17917">
    <property type="entry name" value="RT_RNaseH"/>
    <property type="match status" value="1"/>
</dbReference>
<evidence type="ECO:0000259" key="10">
    <source>
        <dbReference type="PROSITE" id="PS50994"/>
    </source>
</evidence>
<protein>
    <recommendedName>
        <fullName evidence="1">RNA-directed DNA polymerase</fullName>
        <ecNumber evidence="1">2.7.7.49</ecNumber>
    </recommendedName>
</protein>
<evidence type="ECO:0000256" key="2">
    <source>
        <dbReference type="ARBA" id="ARBA00022679"/>
    </source>
</evidence>
<evidence type="ECO:0000256" key="8">
    <source>
        <dbReference type="SAM" id="MobiDB-lite"/>
    </source>
</evidence>
<dbReference type="GO" id="GO:0003964">
    <property type="term" value="F:RNA-directed DNA polymerase activity"/>
    <property type="evidence" value="ECO:0007669"/>
    <property type="project" value="UniProtKB-KW"/>
</dbReference>
<dbReference type="SUPFAM" id="SSF50630">
    <property type="entry name" value="Acid proteases"/>
    <property type="match status" value="1"/>
</dbReference>
<evidence type="ECO:0000256" key="3">
    <source>
        <dbReference type="ARBA" id="ARBA00022695"/>
    </source>
</evidence>
<keyword evidence="7" id="KW-0695">RNA-directed DNA polymerase</keyword>
<feature type="domain" description="Reverse transcriptase" evidence="9">
    <location>
        <begin position="233"/>
        <end position="413"/>
    </location>
</feature>
<dbReference type="EMBL" id="JBJJXI010000122">
    <property type="protein sequence ID" value="KAL3389905.1"/>
    <property type="molecule type" value="Genomic_DNA"/>
</dbReference>
<evidence type="ECO:0000313" key="11">
    <source>
        <dbReference type="EMBL" id="KAL3389905.1"/>
    </source>
</evidence>
<feature type="region of interest" description="Disordered" evidence="8">
    <location>
        <begin position="1040"/>
        <end position="1142"/>
    </location>
</feature>
<dbReference type="Gene3D" id="3.30.420.10">
    <property type="entry name" value="Ribonuclease H-like superfamily/Ribonuclease H"/>
    <property type="match status" value="1"/>
</dbReference>
<dbReference type="PROSITE" id="PS50994">
    <property type="entry name" value="INTEGRASE"/>
    <property type="match status" value="1"/>
</dbReference>
<comment type="caution">
    <text evidence="11">The sequence shown here is derived from an EMBL/GenBank/DDBJ whole genome shotgun (WGS) entry which is preliminary data.</text>
</comment>
<feature type="region of interest" description="Disordered" evidence="8">
    <location>
        <begin position="924"/>
        <end position="945"/>
    </location>
</feature>
<feature type="domain" description="Integrase catalytic" evidence="10">
    <location>
        <begin position="762"/>
        <end position="924"/>
    </location>
</feature>
<proteinExistence type="predicted"/>
<evidence type="ECO:0000256" key="4">
    <source>
        <dbReference type="ARBA" id="ARBA00022722"/>
    </source>
</evidence>
<keyword evidence="6" id="KW-0378">Hydrolase</keyword>
<dbReference type="InterPro" id="IPR000477">
    <property type="entry name" value="RT_dom"/>
</dbReference>
<accession>A0ABD2WA13</accession>
<dbReference type="Proteomes" id="UP001627154">
    <property type="component" value="Unassembled WGS sequence"/>
</dbReference>
<keyword evidence="12" id="KW-1185">Reference proteome</keyword>
<dbReference type="CDD" id="cd09274">
    <property type="entry name" value="RNase_HI_RT_Ty3"/>
    <property type="match status" value="1"/>
</dbReference>
<evidence type="ECO:0000256" key="1">
    <source>
        <dbReference type="ARBA" id="ARBA00012493"/>
    </source>
</evidence>
<dbReference type="SUPFAM" id="SSF53098">
    <property type="entry name" value="Ribonuclease H-like"/>
    <property type="match status" value="1"/>
</dbReference>
<evidence type="ECO:0000259" key="9">
    <source>
        <dbReference type="PROSITE" id="PS50878"/>
    </source>
</evidence>
<dbReference type="GO" id="GO:0016787">
    <property type="term" value="F:hydrolase activity"/>
    <property type="evidence" value="ECO:0007669"/>
    <property type="project" value="UniProtKB-KW"/>
</dbReference>
<dbReference type="InterPro" id="IPR001584">
    <property type="entry name" value="Integrase_cat-core"/>
</dbReference>
<feature type="compositionally biased region" description="Basic and acidic residues" evidence="8">
    <location>
        <begin position="1126"/>
        <end position="1135"/>
    </location>
</feature>